<dbReference type="GO" id="GO:0020037">
    <property type="term" value="F:heme binding"/>
    <property type="evidence" value="ECO:0007669"/>
    <property type="project" value="InterPro"/>
</dbReference>
<evidence type="ECO:0000313" key="7">
    <source>
        <dbReference type="EMBL" id="TNC71974.1"/>
    </source>
</evidence>
<dbReference type="GO" id="GO:0046872">
    <property type="term" value="F:metal ion binding"/>
    <property type="evidence" value="ECO:0007669"/>
    <property type="project" value="UniProtKB-KW"/>
</dbReference>
<gene>
    <name evidence="7" type="ORF">FHG71_09555</name>
</gene>
<dbReference type="EMBL" id="VDFV01000010">
    <property type="protein sequence ID" value="TNC71974.1"/>
    <property type="molecule type" value="Genomic_DNA"/>
</dbReference>
<evidence type="ECO:0000256" key="4">
    <source>
        <dbReference type="PROSITE-ProRule" id="PRU00433"/>
    </source>
</evidence>
<dbReference type="Gene3D" id="1.10.760.10">
    <property type="entry name" value="Cytochrome c-like domain"/>
    <property type="match status" value="2"/>
</dbReference>
<dbReference type="GO" id="GO:0009055">
    <property type="term" value="F:electron transfer activity"/>
    <property type="evidence" value="ECO:0007669"/>
    <property type="project" value="InterPro"/>
</dbReference>
<sequence length="310" mass="32792">MRRALTALVLLAAVGGGVAWWLTAPDPIPESELAGLTGDATRGQAVFAAAGCASCHLAPEDESAGPPVLAGGQRFVTQFGTFVAPNISPSPQGVGNWTDAQLINAIARGVSPEGQHYYPAFPWTAYNKADLQDLADLVAHLRTLPPSEAESLPHEVPFPFNIRRSLGGWKLLFENRDFVLQADLTPEQERGRYLVEALGHCGECHTPRNPLGGLRTDAWLSGAPDPAGDGQNPNITPAGLQWSEGEIVAMLQSGFTPEFDVVGGEMAEVVRNTSQLSDADRQAIAAYLKAVPPIESPAPEPGTGDSTAEE</sequence>
<dbReference type="InterPro" id="IPR036909">
    <property type="entry name" value="Cyt_c-like_dom_sf"/>
</dbReference>
<dbReference type="OrthoDB" id="9811281at2"/>
<dbReference type="PANTHER" id="PTHR35008:SF8">
    <property type="entry name" value="ALCOHOL DEHYDROGENASE CYTOCHROME C SUBUNIT"/>
    <property type="match status" value="1"/>
</dbReference>
<dbReference type="Pfam" id="PF00034">
    <property type="entry name" value="Cytochrom_C"/>
    <property type="match status" value="1"/>
</dbReference>
<dbReference type="AlphaFoldDB" id="A0A5C4NAW6"/>
<dbReference type="PANTHER" id="PTHR35008">
    <property type="entry name" value="BLL4482 PROTEIN-RELATED"/>
    <property type="match status" value="1"/>
</dbReference>
<evidence type="ECO:0000313" key="8">
    <source>
        <dbReference type="Proteomes" id="UP000305709"/>
    </source>
</evidence>
<dbReference type="Proteomes" id="UP000305709">
    <property type="component" value="Unassembled WGS sequence"/>
</dbReference>
<dbReference type="InterPro" id="IPR009056">
    <property type="entry name" value="Cyt_c-like_dom"/>
</dbReference>
<protein>
    <submittedName>
        <fullName evidence="7">C-type cytochrome</fullName>
    </submittedName>
</protein>
<keyword evidence="3 4" id="KW-0408">Iron</keyword>
<organism evidence="7 8">
    <name type="scientific">Rubellimicrobium roseum</name>
    <dbReference type="NCBI Taxonomy" id="687525"/>
    <lineage>
        <taxon>Bacteria</taxon>
        <taxon>Pseudomonadati</taxon>
        <taxon>Pseudomonadota</taxon>
        <taxon>Alphaproteobacteria</taxon>
        <taxon>Rhodobacterales</taxon>
        <taxon>Roseobacteraceae</taxon>
        <taxon>Rubellimicrobium</taxon>
    </lineage>
</organism>
<keyword evidence="1 4" id="KW-0349">Heme</keyword>
<evidence type="ECO:0000259" key="6">
    <source>
        <dbReference type="PROSITE" id="PS51007"/>
    </source>
</evidence>
<keyword evidence="2 4" id="KW-0479">Metal-binding</keyword>
<evidence type="ECO:0000256" key="5">
    <source>
        <dbReference type="SAM" id="MobiDB-lite"/>
    </source>
</evidence>
<feature type="domain" description="Cytochrome c" evidence="6">
    <location>
        <begin position="38"/>
        <end position="145"/>
    </location>
</feature>
<feature type="region of interest" description="Disordered" evidence="5">
    <location>
        <begin position="291"/>
        <end position="310"/>
    </location>
</feature>
<accession>A0A5C4NAW6</accession>
<dbReference type="PROSITE" id="PS51007">
    <property type="entry name" value="CYTC"/>
    <property type="match status" value="2"/>
</dbReference>
<name>A0A5C4NAW6_9RHOB</name>
<dbReference type="RefSeq" id="WP_139081404.1">
    <property type="nucleotide sequence ID" value="NZ_VDFV01000010.1"/>
</dbReference>
<evidence type="ECO:0000256" key="1">
    <source>
        <dbReference type="ARBA" id="ARBA00022617"/>
    </source>
</evidence>
<evidence type="ECO:0000256" key="3">
    <source>
        <dbReference type="ARBA" id="ARBA00023004"/>
    </source>
</evidence>
<keyword evidence="8" id="KW-1185">Reference proteome</keyword>
<dbReference type="InterPro" id="IPR051459">
    <property type="entry name" value="Cytochrome_c-type_DH"/>
</dbReference>
<dbReference type="SUPFAM" id="SSF46626">
    <property type="entry name" value="Cytochrome c"/>
    <property type="match status" value="2"/>
</dbReference>
<reference evidence="7 8" key="1">
    <citation type="submission" date="2019-06" db="EMBL/GenBank/DDBJ databases">
        <authorList>
            <person name="Jiang L."/>
        </authorList>
    </citation>
    <scope>NUCLEOTIDE SEQUENCE [LARGE SCALE GENOMIC DNA]</scope>
    <source>
        <strain evidence="7 8">YIM 48858</strain>
    </source>
</reference>
<comment type="caution">
    <text evidence="7">The sequence shown here is derived from an EMBL/GenBank/DDBJ whole genome shotgun (WGS) entry which is preliminary data.</text>
</comment>
<proteinExistence type="predicted"/>
<evidence type="ECO:0000256" key="2">
    <source>
        <dbReference type="ARBA" id="ARBA00022723"/>
    </source>
</evidence>
<feature type="domain" description="Cytochrome c" evidence="6">
    <location>
        <begin position="186"/>
        <end position="292"/>
    </location>
</feature>